<protein>
    <submittedName>
        <fullName evidence="1">Uncharacterized protein</fullName>
    </submittedName>
</protein>
<dbReference type="EMBL" id="CM042052">
    <property type="protein sequence ID" value="KAI3718645.1"/>
    <property type="molecule type" value="Genomic_DNA"/>
</dbReference>
<keyword evidence="2" id="KW-1185">Reference proteome</keyword>
<evidence type="ECO:0000313" key="1">
    <source>
        <dbReference type="EMBL" id="KAI3718645.1"/>
    </source>
</evidence>
<evidence type="ECO:0000313" key="2">
    <source>
        <dbReference type="Proteomes" id="UP001055879"/>
    </source>
</evidence>
<reference evidence="1 2" key="2">
    <citation type="journal article" date="2022" name="Mol. Ecol. Resour.">
        <title>The genomes of chicory, endive, great burdock and yacon provide insights into Asteraceae paleo-polyploidization history and plant inulin production.</title>
        <authorList>
            <person name="Fan W."/>
            <person name="Wang S."/>
            <person name="Wang H."/>
            <person name="Wang A."/>
            <person name="Jiang F."/>
            <person name="Liu H."/>
            <person name="Zhao H."/>
            <person name="Xu D."/>
            <person name="Zhang Y."/>
        </authorList>
    </citation>
    <scope>NUCLEOTIDE SEQUENCE [LARGE SCALE GENOMIC DNA]</scope>
    <source>
        <strain evidence="2">cv. Niubang</strain>
    </source>
</reference>
<reference evidence="2" key="1">
    <citation type="journal article" date="2022" name="Mol. Ecol. Resour.">
        <title>The genomes of chicory, endive, great burdock and yacon provide insights into Asteraceae palaeo-polyploidization history and plant inulin production.</title>
        <authorList>
            <person name="Fan W."/>
            <person name="Wang S."/>
            <person name="Wang H."/>
            <person name="Wang A."/>
            <person name="Jiang F."/>
            <person name="Liu H."/>
            <person name="Zhao H."/>
            <person name="Xu D."/>
            <person name="Zhang Y."/>
        </authorList>
    </citation>
    <scope>NUCLEOTIDE SEQUENCE [LARGE SCALE GENOMIC DNA]</scope>
    <source>
        <strain evidence="2">cv. Niubang</strain>
    </source>
</reference>
<proteinExistence type="predicted"/>
<comment type="caution">
    <text evidence="1">The sequence shown here is derived from an EMBL/GenBank/DDBJ whole genome shotgun (WGS) entry which is preliminary data.</text>
</comment>
<dbReference type="Proteomes" id="UP001055879">
    <property type="component" value="Linkage Group LG06"/>
</dbReference>
<gene>
    <name evidence="1" type="ORF">L6452_19524</name>
</gene>
<name>A0ACB9BD81_ARCLA</name>
<sequence length="157" mass="18225">MKQSPSPSHIKRNPRERTKAIVIRNSPESVQIRYKEETKEIKTIRRSSTLKDCLLASPNNHHHALNPGKIQVFTTDLPPPTQIMSSSEVQTKEFCTSRITFPVEKWNEKLGKVVERDEYEERSFTPMLERSGSQKAKKKVSFRVPEESDIFVFCSEY</sequence>
<organism evidence="1 2">
    <name type="scientific">Arctium lappa</name>
    <name type="common">Greater burdock</name>
    <name type="synonym">Lappa major</name>
    <dbReference type="NCBI Taxonomy" id="4217"/>
    <lineage>
        <taxon>Eukaryota</taxon>
        <taxon>Viridiplantae</taxon>
        <taxon>Streptophyta</taxon>
        <taxon>Embryophyta</taxon>
        <taxon>Tracheophyta</taxon>
        <taxon>Spermatophyta</taxon>
        <taxon>Magnoliopsida</taxon>
        <taxon>eudicotyledons</taxon>
        <taxon>Gunneridae</taxon>
        <taxon>Pentapetalae</taxon>
        <taxon>asterids</taxon>
        <taxon>campanulids</taxon>
        <taxon>Asterales</taxon>
        <taxon>Asteraceae</taxon>
        <taxon>Carduoideae</taxon>
        <taxon>Cardueae</taxon>
        <taxon>Arctiinae</taxon>
        <taxon>Arctium</taxon>
    </lineage>
</organism>
<accession>A0ACB9BD81</accession>